<feature type="compositionally biased region" description="Basic and acidic residues" evidence="1">
    <location>
        <begin position="60"/>
        <end position="73"/>
    </location>
</feature>
<sequence>MILIQLMRNAFTNRSKKTAAKNNGAAVERGAVPAVERGTVPAAPMGQVIQLDRRKLRQRRERDVQQRKLDEGLRATVPANQAEREQMANADKHKPRASEAPKREPVLGKRQEMTGIYRLKLAADPPHHKHIADKPQNIPIPDALRPKQMSDVQQPKQMSDARHRKRATDNAQHPERAPAILRDQ</sequence>
<dbReference type="AlphaFoldDB" id="A0A6C0P0Y1"/>
<reference evidence="2 3" key="1">
    <citation type="submission" date="2020-02" db="EMBL/GenBank/DDBJ databases">
        <title>Paenibacillus sp. nov., isolated from rhizosphere soil of tomato.</title>
        <authorList>
            <person name="Weon H.-Y."/>
            <person name="Lee S.A."/>
        </authorList>
    </citation>
    <scope>NUCLEOTIDE SEQUENCE [LARGE SCALE GENOMIC DNA]</scope>
    <source>
        <strain evidence="2 3">14171R-81</strain>
    </source>
</reference>
<proteinExistence type="predicted"/>
<organism evidence="2 3">
    <name type="scientific">Paenibacillus rhizovicinus</name>
    <dbReference type="NCBI Taxonomy" id="2704463"/>
    <lineage>
        <taxon>Bacteria</taxon>
        <taxon>Bacillati</taxon>
        <taxon>Bacillota</taxon>
        <taxon>Bacilli</taxon>
        <taxon>Bacillales</taxon>
        <taxon>Paenibacillaceae</taxon>
        <taxon>Paenibacillus</taxon>
    </lineage>
</organism>
<dbReference type="Proteomes" id="UP000479114">
    <property type="component" value="Chromosome"/>
</dbReference>
<feature type="region of interest" description="Disordered" evidence="1">
    <location>
        <begin position="125"/>
        <end position="184"/>
    </location>
</feature>
<dbReference type="EMBL" id="CP048286">
    <property type="protein sequence ID" value="QHW32135.1"/>
    <property type="molecule type" value="Genomic_DNA"/>
</dbReference>
<feature type="compositionally biased region" description="Basic and acidic residues" evidence="1">
    <location>
        <begin position="172"/>
        <end position="184"/>
    </location>
</feature>
<gene>
    <name evidence="2" type="ORF">GZH47_15875</name>
</gene>
<evidence type="ECO:0000313" key="3">
    <source>
        <dbReference type="Proteomes" id="UP000479114"/>
    </source>
</evidence>
<dbReference type="RefSeq" id="WP_162640938.1">
    <property type="nucleotide sequence ID" value="NZ_CP048286.1"/>
</dbReference>
<protein>
    <submittedName>
        <fullName evidence="2">Uncharacterized protein</fullName>
    </submittedName>
</protein>
<accession>A0A6C0P0Y1</accession>
<dbReference type="KEGG" id="prz:GZH47_15875"/>
<evidence type="ECO:0000313" key="2">
    <source>
        <dbReference type="EMBL" id="QHW32135.1"/>
    </source>
</evidence>
<feature type="region of interest" description="Disordered" evidence="1">
    <location>
        <begin position="57"/>
        <end position="106"/>
    </location>
</feature>
<name>A0A6C0P0Y1_9BACL</name>
<keyword evidence="3" id="KW-1185">Reference proteome</keyword>
<feature type="compositionally biased region" description="Basic and acidic residues" evidence="1">
    <location>
        <begin position="82"/>
        <end position="106"/>
    </location>
</feature>
<evidence type="ECO:0000256" key="1">
    <source>
        <dbReference type="SAM" id="MobiDB-lite"/>
    </source>
</evidence>